<keyword evidence="4 8" id="KW-0812">Transmembrane</keyword>
<evidence type="ECO:0000256" key="5">
    <source>
        <dbReference type="ARBA" id="ARBA00022989"/>
    </source>
</evidence>
<dbReference type="PRINTS" id="PR00173">
    <property type="entry name" value="EDTRNSPORT"/>
</dbReference>
<evidence type="ECO:0000256" key="4">
    <source>
        <dbReference type="ARBA" id="ARBA00022692"/>
    </source>
</evidence>
<feature type="transmembrane region" description="Helical" evidence="8">
    <location>
        <begin position="7"/>
        <end position="28"/>
    </location>
</feature>
<evidence type="ECO:0000313" key="10">
    <source>
        <dbReference type="Proteomes" id="UP001140076"/>
    </source>
</evidence>
<feature type="transmembrane region" description="Helical" evidence="8">
    <location>
        <begin position="48"/>
        <end position="69"/>
    </location>
</feature>
<protein>
    <submittedName>
        <fullName evidence="9">Dicarboxylate/amino acid:cation symporter</fullName>
    </submittedName>
</protein>
<dbReference type="Proteomes" id="UP001140076">
    <property type="component" value="Unassembled WGS sequence"/>
</dbReference>
<keyword evidence="3" id="KW-1003">Cell membrane</keyword>
<dbReference type="PANTHER" id="PTHR42865:SF7">
    <property type="entry name" value="PROTON_GLUTAMATE-ASPARTATE SYMPORTER"/>
    <property type="match status" value="1"/>
</dbReference>
<dbReference type="Pfam" id="PF00375">
    <property type="entry name" value="SDF"/>
    <property type="match status" value="1"/>
</dbReference>
<comment type="caution">
    <text evidence="9">The sequence shown here is derived from an EMBL/GenBank/DDBJ whole genome shotgun (WGS) entry which is preliminary data.</text>
</comment>
<feature type="transmembrane region" description="Helical" evidence="8">
    <location>
        <begin position="206"/>
        <end position="230"/>
    </location>
</feature>
<dbReference type="GO" id="GO:0015293">
    <property type="term" value="F:symporter activity"/>
    <property type="evidence" value="ECO:0007669"/>
    <property type="project" value="UniProtKB-KW"/>
</dbReference>
<evidence type="ECO:0000256" key="8">
    <source>
        <dbReference type="SAM" id="Phobius"/>
    </source>
</evidence>
<comment type="subcellular location">
    <subcellularLocation>
        <location evidence="1">Cell membrane</location>
        <topology evidence="1">Multi-pass membrane protein</topology>
    </subcellularLocation>
</comment>
<name>A0A9X3NR21_9ACTN</name>
<keyword evidence="10" id="KW-1185">Reference proteome</keyword>
<keyword evidence="6 8" id="KW-0472">Membrane</keyword>
<accession>A0A9X3NR21</accession>
<evidence type="ECO:0000256" key="2">
    <source>
        <dbReference type="ARBA" id="ARBA00022448"/>
    </source>
</evidence>
<dbReference type="SUPFAM" id="SSF118215">
    <property type="entry name" value="Proton glutamate symport protein"/>
    <property type="match status" value="1"/>
</dbReference>
<feature type="transmembrane region" description="Helical" evidence="8">
    <location>
        <begin position="168"/>
        <end position="185"/>
    </location>
</feature>
<feature type="transmembrane region" description="Helical" evidence="8">
    <location>
        <begin position="325"/>
        <end position="343"/>
    </location>
</feature>
<evidence type="ECO:0000313" key="9">
    <source>
        <dbReference type="EMBL" id="MDA0567595.1"/>
    </source>
</evidence>
<dbReference type="InterPro" id="IPR001991">
    <property type="entry name" value="Na-dicarboxylate_symporter"/>
</dbReference>
<dbReference type="GO" id="GO:0005886">
    <property type="term" value="C:plasma membrane"/>
    <property type="evidence" value="ECO:0007669"/>
    <property type="project" value="UniProtKB-SubCell"/>
</dbReference>
<evidence type="ECO:0000256" key="3">
    <source>
        <dbReference type="ARBA" id="ARBA00022475"/>
    </source>
</evidence>
<dbReference type="EMBL" id="JAJAQC010000065">
    <property type="protein sequence ID" value="MDA0567595.1"/>
    <property type="molecule type" value="Genomic_DNA"/>
</dbReference>
<dbReference type="AlphaFoldDB" id="A0A9X3NR21"/>
<proteinExistence type="predicted"/>
<feature type="transmembrane region" description="Helical" evidence="8">
    <location>
        <begin position="236"/>
        <end position="259"/>
    </location>
</feature>
<organism evidence="9 10">
    <name type="scientific">Streptomonospora mangrovi</name>
    <dbReference type="NCBI Taxonomy" id="2883123"/>
    <lineage>
        <taxon>Bacteria</taxon>
        <taxon>Bacillati</taxon>
        <taxon>Actinomycetota</taxon>
        <taxon>Actinomycetes</taxon>
        <taxon>Streptosporangiales</taxon>
        <taxon>Nocardiopsidaceae</taxon>
        <taxon>Streptomonospora</taxon>
    </lineage>
</organism>
<dbReference type="RefSeq" id="WP_270074841.1">
    <property type="nucleotide sequence ID" value="NZ_JAJAQC010000065.1"/>
</dbReference>
<evidence type="ECO:0000256" key="1">
    <source>
        <dbReference type="ARBA" id="ARBA00004651"/>
    </source>
</evidence>
<keyword evidence="5 8" id="KW-1133">Transmembrane helix</keyword>
<dbReference type="GO" id="GO:0006835">
    <property type="term" value="P:dicarboxylic acid transport"/>
    <property type="evidence" value="ECO:0007669"/>
    <property type="project" value="TreeGrafter"/>
</dbReference>
<feature type="region of interest" description="Disordered" evidence="7">
    <location>
        <begin position="445"/>
        <end position="495"/>
    </location>
</feature>
<dbReference type="Gene3D" id="1.10.3860.10">
    <property type="entry name" value="Sodium:dicarboxylate symporter"/>
    <property type="match status" value="1"/>
</dbReference>
<evidence type="ECO:0000256" key="7">
    <source>
        <dbReference type="SAM" id="MobiDB-lite"/>
    </source>
</evidence>
<sequence length="495" mass="50173">MLSALRRVPFAVQVIAALVVGVGLGVVARQLGGTADDPNWLAVTLDTIGSTFVTLLQTIVPPLIVLAVISSIANLRHTSNAARLAGQTLLWFAITALIAVAIGIGLGLVFQPGVNAGVDAGAAEAPDAGSHGSWLAFLESLVPVNILGLTAGTAEEGGALTTSLDFNALQLIVIAIAIGVAAVRVGPSAEPFLAFTRSALSVVLKVLWWVIRLAPLGTVGLLGNAVYSYGWTTVGALGRFAVAIYVGLALVLFVVYPILARLHGLSPLKYFTGVWPAVQLGFVSRSSMGTMPVTERVAEQNLGVPRHYASFAVPFGATTKMDGCAAIYPAIAAIFVSQFYGVPLGITDYLLIVFVSVIGSAATAGTTGATVMLTLTLSTVGLPLEGVGLLLAVDPILDMGRTATNVAGQALIPAVVAKREGIIDLVRYNAPRGLDGFVADADAPAPATRAGADTAEATGTDDTDGSAATAGSDADGAAEPAEPAKAAGSTPASSA</sequence>
<feature type="transmembrane region" description="Helical" evidence="8">
    <location>
        <begin position="349"/>
        <end position="375"/>
    </location>
</feature>
<feature type="transmembrane region" description="Helical" evidence="8">
    <location>
        <begin position="89"/>
        <end position="110"/>
    </location>
</feature>
<dbReference type="InterPro" id="IPR036458">
    <property type="entry name" value="Na:dicarbo_symporter_sf"/>
</dbReference>
<dbReference type="PANTHER" id="PTHR42865">
    <property type="entry name" value="PROTON/GLUTAMATE-ASPARTATE SYMPORTER"/>
    <property type="match status" value="1"/>
</dbReference>
<gene>
    <name evidence="9" type="ORF">LG943_25215</name>
</gene>
<keyword evidence="2" id="KW-0813">Transport</keyword>
<feature type="compositionally biased region" description="Low complexity" evidence="7">
    <location>
        <begin position="445"/>
        <end position="458"/>
    </location>
</feature>
<feature type="compositionally biased region" description="Low complexity" evidence="7">
    <location>
        <begin position="465"/>
        <end position="489"/>
    </location>
</feature>
<evidence type="ECO:0000256" key="6">
    <source>
        <dbReference type="ARBA" id="ARBA00023136"/>
    </source>
</evidence>
<reference evidence="9" key="1">
    <citation type="submission" date="2021-10" db="EMBL/GenBank/DDBJ databases">
        <title>Streptomonospora sp. nov., isolated from mangrove soil.</title>
        <authorList>
            <person name="Chen X."/>
            <person name="Ge X."/>
            <person name="Liu W."/>
        </authorList>
    </citation>
    <scope>NUCLEOTIDE SEQUENCE</scope>
    <source>
        <strain evidence="9">S1-112</strain>
    </source>
</reference>